<organism evidence="1 2">
    <name type="scientific">Glycomyces artemisiae</name>
    <dbReference type="NCBI Taxonomy" id="1076443"/>
    <lineage>
        <taxon>Bacteria</taxon>
        <taxon>Bacillati</taxon>
        <taxon>Actinomycetota</taxon>
        <taxon>Actinomycetes</taxon>
        <taxon>Glycomycetales</taxon>
        <taxon>Glycomycetaceae</taxon>
        <taxon>Glycomyces</taxon>
    </lineage>
</organism>
<accession>A0A850CAB3</accession>
<sequence length="264" mass="27372">MVTGTGDISNYLLFSSQAHSANGGPGRIVDGAPGARAIAAIELTRKPAIIVFFDESDDAIVANAILSTVFDSADGASSLLFPIARYHRDGGGEVEPRDGHLPSWQGIDLDALPGIDLVEVVATTIAAFLLAATDAYWHLRTGMSPNLFARSGVGRLLDGLDDAGRGTAPSTAAAGGGWGRIEGEAGRLVVKGFGVEAETLADGLIGLHATGPADIRFVLGDDYPMSPPLAVSIDGTEIELDPQDWSPECSIIDIVEAAWTPDGH</sequence>
<evidence type="ECO:0000313" key="1">
    <source>
        <dbReference type="EMBL" id="NUQ87170.1"/>
    </source>
</evidence>
<dbReference type="Proteomes" id="UP000574690">
    <property type="component" value="Unassembled WGS sequence"/>
</dbReference>
<dbReference type="CDD" id="cd00195">
    <property type="entry name" value="UBCc_UEV"/>
    <property type="match status" value="1"/>
</dbReference>
<protein>
    <submittedName>
        <fullName evidence="1">Uncharacterized protein</fullName>
    </submittedName>
</protein>
<evidence type="ECO:0000313" key="2">
    <source>
        <dbReference type="Proteomes" id="UP000574690"/>
    </source>
</evidence>
<name>A0A850CAB3_9ACTN</name>
<comment type="caution">
    <text evidence="1">The sequence shown here is derived from an EMBL/GenBank/DDBJ whole genome shotgun (WGS) entry which is preliminary data.</text>
</comment>
<reference evidence="1 2" key="1">
    <citation type="submission" date="2020-05" db="EMBL/GenBank/DDBJ databases">
        <title>DNA-SIP metagenomic assembled genomes.</title>
        <authorList>
            <person name="Yu J."/>
        </authorList>
    </citation>
    <scope>NUCLEOTIDE SEQUENCE [LARGE SCALE GENOMIC DNA]</scope>
    <source>
        <strain evidence="1">Bin5.27</strain>
    </source>
</reference>
<dbReference type="EMBL" id="JABFXE010000073">
    <property type="protein sequence ID" value="NUQ87170.1"/>
    <property type="molecule type" value="Genomic_DNA"/>
</dbReference>
<dbReference type="AlphaFoldDB" id="A0A850CAB3"/>
<gene>
    <name evidence="1" type="ORF">HOQ43_01705</name>
</gene>
<proteinExistence type="predicted"/>